<reference evidence="3" key="1">
    <citation type="journal article" date="2019" name="Int. J. Syst. Evol. Microbiol.">
        <title>The Global Catalogue of Microorganisms (GCM) 10K type strain sequencing project: providing services to taxonomists for standard genome sequencing and annotation.</title>
        <authorList>
            <consortium name="The Broad Institute Genomics Platform"/>
            <consortium name="The Broad Institute Genome Sequencing Center for Infectious Disease"/>
            <person name="Wu L."/>
            <person name="Ma J."/>
        </authorList>
    </citation>
    <scope>NUCLEOTIDE SEQUENCE [LARGE SCALE GENOMIC DNA]</scope>
    <source>
        <strain evidence="3">NBRC 108728</strain>
    </source>
</reference>
<feature type="domain" description="Glycosyltransferase 2-like" evidence="1">
    <location>
        <begin position="15"/>
        <end position="149"/>
    </location>
</feature>
<evidence type="ECO:0000313" key="2">
    <source>
        <dbReference type="EMBL" id="BDZ51551.1"/>
    </source>
</evidence>
<dbReference type="Pfam" id="PF00535">
    <property type="entry name" value="Glycos_transf_2"/>
    <property type="match status" value="1"/>
</dbReference>
<name>A0ABM8GSW2_9MICO</name>
<dbReference type="RefSeq" id="WP_286344294.1">
    <property type="nucleotide sequence ID" value="NZ_AP027732.1"/>
</dbReference>
<dbReference type="PANTHER" id="PTHR43685">
    <property type="entry name" value="GLYCOSYLTRANSFERASE"/>
    <property type="match status" value="1"/>
</dbReference>
<dbReference type="PANTHER" id="PTHR43685:SF2">
    <property type="entry name" value="GLYCOSYLTRANSFERASE 2-LIKE DOMAIN-CONTAINING PROTEIN"/>
    <property type="match status" value="1"/>
</dbReference>
<keyword evidence="3" id="KW-1185">Reference proteome</keyword>
<protein>
    <recommendedName>
        <fullName evidence="1">Glycosyltransferase 2-like domain-containing protein</fullName>
    </recommendedName>
</protein>
<dbReference type="Proteomes" id="UP001321486">
    <property type="component" value="Chromosome"/>
</dbReference>
<evidence type="ECO:0000313" key="3">
    <source>
        <dbReference type="Proteomes" id="UP001321486"/>
    </source>
</evidence>
<dbReference type="SUPFAM" id="SSF53448">
    <property type="entry name" value="Nucleotide-diphospho-sugar transferases"/>
    <property type="match status" value="1"/>
</dbReference>
<dbReference type="InterPro" id="IPR029044">
    <property type="entry name" value="Nucleotide-diphossugar_trans"/>
</dbReference>
<dbReference type="InterPro" id="IPR050834">
    <property type="entry name" value="Glycosyltransf_2"/>
</dbReference>
<sequence>MADGAVTQAPSFVVSVVIATYNVAKYLPEFLASLEAQTIGIESVELIFVNDGSTDRSGELVGSWAAGRESHVRYIEQTNGGAAAARNAGLELVTGAWVTFADPDDVLDSRYFEEVEKFITLHARPDMAVLASHLMILDESTKEYKNSHALRAKFNKGSRVVDLLVEPTVQISGGTTFVRVSDLRSSGLRFDERVQPNFEDGHFISRFFLQTDTHLLGIMASAKYFYRTRQDGSSLIQSSQIKPEKYTTLLRLGFLSLLREAALLGPVPRWLENVVLYDLIWYFKNEMAIRSLTAAAPADRFDEFHALVGEILSLISKDAIRTFDLMGVDFIIKETLLFGYSSESREPEYVRIMEVDEARQQVHLSYVFAGPLSRSGS</sequence>
<evidence type="ECO:0000259" key="1">
    <source>
        <dbReference type="Pfam" id="PF00535"/>
    </source>
</evidence>
<dbReference type="Gene3D" id="3.90.550.10">
    <property type="entry name" value="Spore Coat Polysaccharide Biosynthesis Protein SpsA, Chain A"/>
    <property type="match status" value="1"/>
</dbReference>
<dbReference type="EMBL" id="AP027732">
    <property type="protein sequence ID" value="BDZ51551.1"/>
    <property type="molecule type" value="Genomic_DNA"/>
</dbReference>
<dbReference type="InterPro" id="IPR001173">
    <property type="entry name" value="Glyco_trans_2-like"/>
</dbReference>
<gene>
    <name evidence="2" type="ORF">GCM10025867_37920</name>
</gene>
<accession>A0ABM8GSW2</accession>
<proteinExistence type="predicted"/>
<organism evidence="2 3">
    <name type="scientific">Frondihabitans sucicola</name>
    <dbReference type="NCBI Taxonomy" id="1268041"/>
    <lineage>
        <taxon>Bacteria</taxon>
        <taxon>Bacillati</taxon>
        <taxon>Actinomycetota</taxon>
        <taxon>Actinomycetes</taxon>
        <taxon>Micrococcales</taxon>
        <taxon>Microbacteriaceae</taxon>
        <taxon>Frondihabitans</taxon>
    </lineage>
</organism>
<dbReference type="CDD" id="cd00761">
    <property type="entry name" value="Glyco_tranf_GTA_type"/>
    <property type="match status" value="1"/>
</dbReference>